<reference evidence="3" key="1">
    <citation type="submission" date="2022-03" db="EMBL/GenBank/DDBJ databases">
        <title>A functionally conserved STORR gene fusion in Papaver species that diverged 16.8 million years ago.</title>
        <authorList>
            <person name="Catania T."/>
        </authorList>
    </citation>
    <scope>NUCLEOTIDE SEQUENCE</scope>
    <source>
        <strain evidence="3">S-191538</strain>
    </source>
</reference>
<dbReference type="FunFam" id="1.20.1280.50:FF:000006">
    <property type="entry name" value="Transport inhibitor response 1"/>
    <property type="match status" value="1"/>
</dbReference>
<proteinExistence type="predicted"/>
<dbReference type="SMART" id="SM00367">
    <property type="entry name" value="LRR_CC"/>
    <property type="match status" value="5"/>
</dbReference>
<dbReference type="GO" id="GO:0009734">
    <property type="term" value="P:auxin-activated signaling pathway"/>
    <property type="evidence" value="ECO:0007669"/>
    <property type="project" value="UniProtKB-KW"/>
</dbReference>
<dbReference type="Gene3D" id="3.80.10.10">
    <property type="entry name" value="Ribonuclease Inhibitor"/>
    <property type="match status" value="1"/>
</dbReference>
<keyword evidence="4" id="KW-1185">Reference proteome</keyword>
<dbReference type="InterPro" id="IPR032675">
    <property type="entry name" value="LRR_dom_sf"/>
</dbReference>
<protein>
    <recommendedName>
        <fullName evidence="2">F-box domain-containing protein</fullName>
    </recommendedName>
</protein>
<evidence type="ECO:0000256" key="1">
    <source>
        <dbReference type="ARBA" id="ARBA00023294"/>
    </source>
</evidence>
<dbReference type="Pfam" id="PF18791">
    <property type="entry name" value="Transp_inhibit"/>
    <property type="match status" value="1"/>
</dbReference>
<name>A0AA41VXW8_PAPNU</name>
<dbReference type="SUPFAM" id="SSF52047">
    <property type="entry name" value="RNI-like"/>
    <property type="match status" value="1"/>
</dbReference>
<accession>A0AA41VXW8</accession>
<comment type="caution">
    <text evidence="3">The sequence shown here is derived from an EMBL/GenBank/DDBJ whole genome shotgun (WGS) entry which is preliminary data.</text>
</comment>
<dbReference type="SMART" id="SM00256">
    <property type="entry name" value="FBOX"/>
    <property type="match status" value="1"/>
</dbReference>
<dbReference type="Pfam" id="PF18511">
    <property type="entry name" value="F-box_5"/>
    <property type="match status" value="1"/>
</dbReference>
<organism evidence="3 4">
    <name type="scientific">Papaver nudicaule</name>
    <name type="common">Iceland poppy</name>
    <dbReference type="NCBI Taxonomy" id="74823"/>
    <lineage>
        <taxon>Eukaryota</taxon>
        <taxon>Viridiplantae</taxon>
        <taxon>Streptophyta</taxon>
        <taxon>Embryophyta</taxon>
        <taxon>Tracheophyta</taxon>
        <taxon>Spermatophyta</taxon>
        <taxon>Magnoliopsida</taxon>
        <taxon>Ranunculales</taxon>
        <taxon>Papaveraceae</taxon>
        <taxon>Papaveroideae</taxon>
        <taxon>Papaver</taxon>
    </lineage>
</organism>
<dbReference type="InterPro" id="IPR001810">
    <property type="entry name" value="F-box_dom"/>
</dbReference>
<dbReference type="GO" id="GO:0031146">
    <property type="term" value="P:SCF-dependent proteasomal ubiquitin-dependent protein catabolic process"/>
    <property type="evidence" value="ECO:0007669"/>
    <property type="project" value="TreeGrafter"/>
</dbReference>
<feature type="domain" description="F-box" evidence="2">
    <location>
        <begin position="61"/>
        <end position="102"/>
    </location>
</feature>
<dbReference type="PANTHER" id="PTHR16134">
    <property type="entry name" value="F-BOX/TPR REPEAT PROTEIN POF3"/>
    <property type="match status" value="1"/>
</dbReference>
<dbReference type="EMBL" id="JAJJMA010317653">
    <property type="protein sequence ID" value="MCL7049569.1"/>
    <property type="molecule type" value="Genomic_DNA"/>
</dbReference>
<dbReference type="InterPro" id="IPR006553">
    <property type="entry name" value="Leu-rich_rpt_Cys-con_subtyp"/>
</dbReference>
<dbReference type="InterPro" id="IPR041567">
    <property type="entry name" value="COI1_F-box"/>
</dbReference>
<gene>
    <name evidence="3" type="ORF">MKW94_024573</name>
</gene>
<dbReference type="SUPFAM" id="SSF81383">
    <property type="entry name" value="F-box domain"/>
    <property type="match status" value="1"/>
</dbReference>
<sequence length="605" mass="68045">MASVSHADACVSGEEATRTLIKSRSPLFRRFQEEKNTVVSSKRKMNCPPEEEEKNRVASSFPDEVLERVLVFVKSHKDRSSVSLVCKDWYSADRWSRTHVYIENCYSVSPEILIRRFINIKSVTIKGRPRFSDFGLVPLDWGADIGSWLLRIKRMTVTDESLKFLAQYFPHFKALSLQRCDGFSTHGLAAIATHCKNLIELDIQENPDVDDADGTWLSCFPESFTSLEVLNFASLDEVNFDALEGLVARCKALRVLKASRSGSGLTELGVGSFSQELAPQQYEELEIAFSNCKKLNTLSGLWDVSPLHLPFVFPGCTNLTYLNLREAYVRSTSLFYLLISCPNLRRLWVLDSIEDKGLEVIGSRCPLLEELRVFPEELDPLDMEPIGVTEKGLIDVPRGCSNLHYFLFFCRQMTNAALITVAKNNSNFTHFRLCILEPNEPGHVTSQPLDEGIGAIVQACKNLKRLSLSGLLTDQVFLYIGMYGKNLEMLSVASAGESDKGMAYVLNGCMKLSKLEIRDSPFGDSALLAGMGKYETMRSLCMSSCNITLQGCKMLADKMKMLNVEVINEKDRMEEITNDKLVENMYLYRTLDGPRKDAPDFVSTL</sequence>
<evidence type="ECO:0000259" key="2">
    <source>
        <dbReference type="SMART" id="SM00256"/>
    </source>
</evidence>
<dbReference type="Gene3D" id="1.20.1280.50">
    <property type="match status" value="1"/>
</dbReference>
<dbReference type="PANTHER" id="PTHR16134:SF148">
    <property type="entry name" value="S-PHASE KINASE-ASSOCIATED PROTEIN 2, ISOFORM A"/>
    <property type="match status" value="1"/>
</dbReference>
<dbReference type="Proteomes" id="UP001177140">
    <property type="component" value="Unassembled WGS sequence"/>
</dbReference>
<dbReference type="AlphaFoldDB" id="A0AA41VXW8"/>
<keyword evidence="1" id="KW-0927">Auxin signaling pathway</keyword>
<evidence type="ECO:0000313" key="3">
    <source>
        <dbReference type="EMBL" id="MCL7049569.1"/>
    </source>
</evidence>
<dbReference type="InterPro" id="IPR036047">
    <property type="entry name" value="F-box-like_dom_sf"/>
</dbReference>
<dbReference type="GO" id="GO:0019005">
    <property type="term" value="C:SCF ubiquitin ligase complex"/>
    <property type="evidence" value="ECO:0007669"/>
    <property type="project" value="TreeGrafter"/>
</dbReference>
<dbReference type="CDD" id="cd22159">
    <property type="entry name" value="F-box_AtTIR1-like"/>
    <property type="match status" value="1"/>
</dbReference>
<dbReference type="InterPro" id="IPR041101">
    <property type="entry name" value="Transp_inhibit"/>
</dbReference>
<evidence type="ECO:0000313" key="4">
    <source>
        <dbReference type="Proteomes" id="UP001177140"/>
    </source>
</evidence>